<dbReference type="EMBL" id="CANHGI010000006">
    <property type="protein sequence ID" value="CAI5453949.1"/>
    <property type="molecule type" value="Genomic_DNA"/>
</dbReference>
<keyword evidence="4 5" id="KW-0539">Nucleus</keyword>
<dbReference type="OrthoDB" id="6159439at2759"/>
<evidence type="ECO:0000256" key="4">
    <source>
        <dbReference type="ARBA" id="ARBA00023242"/>
    </source>
</evidence>
<name>A0A9P1IZK5_9PELO</name>
<feature type="region of interest" description="Disordered" evidence="7">
    <location>
        <begin position="351"/>
        <end position="384"/>
    </location>
</feature>
<accession>A0A9P1IZK5</accession>
<dbReference type="InterPro" id="IPR051775">
    <property type="entry name" value="Homeobox_domain"/>
</dbReference>
<feature type="compositionally biased region" description="Polar residues" evidence="7">
    <location>
        <begin position="1"/>
        <end position="12"/>
    </location>
</feature>
<sequence length="384" mass="43707">MNNMGSSSQQSDPLYDLPVPQYFQNPNPNPHPNPNPNLFPLPLQLPIPMPLPMPNPNPNPPISYQNLVFVPPFIPQLEDGIAPNRRWSYESGAPAQAGEEEGGEKGGASAASGGGITIKKEDEGTLSDYHNLGASANHLHMSNIGQQQQQQPQQQIENHLIVGQDFHHQEQHLQHIQQNNQHLIQHQQNLVQHQQIVDQQVPQLPHQHPHPHPYRDNDLFDNDYFVTHNVRSVSAPSIGNNGYVANAQRGLDFGARRRFRTNFTEQQSLFLEDSFRDSHYPDHKSKKDMATLLNIPEDRITVWFQNRRAKWRRKELRDKERSRSDNCAGPSCSFDYSCYASSSSDSAFLPPDNFPVLENNYDNNEQYQDLKPENIPGPYSISNQ</sequence>
<dbReference type="Proteomes" id="UP001152747">
    <property type="component" value="Unassembled WGS sequence"/>
</dbReference>
<evidence type="ECO:0000256" key="7">
    <source>
        <dbReference type="SAM" id="MobiDB-lite"/>
    </source>
</evidence>
<evidence type="ECO:0000313" key="9">
    <source>
        <dbReference type="EMBL" id="CAI5453949.1"/>
    </source>
</evidence>
<dbReference type="Gene3D" id="1.10.10.60">
    <property type="entry name" value="Homeodomain-like"/>
    <property type="match status" value="1"/>
</dbReference>
<dbReference type="GO" id="GO:0005634">
    <property type="term" value="C:nucleus"/>
    <property type="evidence" value="ECO:0007669"/>
    <property type="project" value="UniProtKB-SubCell"/>
</dbReference>
<dbReference type="GO" id="GO:0000981">
    <property type="term" value="F:DNA-binding transcription factor activity, RNA polymerase II-specific"/>
    <property type="evidence" value="ECO:0007669"/>
    <property type="project" value="InterPro"/>
</dbReference>
<evidence type="ECO:0000313" key="10">
    <source>
        <dbReference type="Proteomes" id="UP001152747"/>
    </source>
</evidence>
<dbReference type="InterPro" id="IPR001356">
    <property type="entry name" value="HD"/>
</dbReference>
<dbReference type="PROSITE" id="PS50071">
    <property type="entry name" value="HOMEOBOX_2"/>
    <property type="match status" value="1"/>
</dbReference>
<keyword evidence="3 5" id="KW-0371">Homeobox</keyword>
<evidence type="ECO:0000259" key="8">
    <source>
        <dbReference type="PROSITE" id="PS50071"/>
    </source>
</evidence>
<dbReference type="SUPFAM" id="SSF46689">
    <property type="entry name" value="Homeodomain-like"/>
    <property type="match status" value="1"/>
</dbReference>
<comment type="subcellular location">
    <subcellularLocation>
        <location evidence="1 5 6">Nucleus</location>
    </subcellularLocation>
</comment>
<dbReference type="InterPro" id="IPR009057">
    <property type="entry name" value="Homeodomain-like_sf"/>
</dbReference>
<evidence type="ECO:0000256" key="6">
    <source>
        <dbReference type="RuleBase" id="RU000682"/>
    </source>
</evidence>
<dbReference type="InterPro" id="IPR017970">
    <property type="entry name" value="Homeobox_CS"/>
</dbReference>
<dbReference type="CDD" id="cd00086">
    <property type="entry name" value="homeodomain"/>
    <property type="match status" value="1"/>
</dbReference>
<protein>
    <recommendedName>
        <fullName evidence="8">Homeobox domain-containing protein</fullName>
    </recommendedName>
</protein>
<evidence type="ECO:0000256" key="2">
    <source>
        <dbReference type="ARBA" id="ARBA00023125"/>
    </source>
</evidence>
<comment type="caution">
    <text evidence="9">The sequence shown here is derived from an EMBL/GenBank/DDBJ whole genome shotgun (WGS) entry which is preliminary data.</text>
</comment>
<feature type="DNA-binding region" description="Homeobox" evidence="5">
    <location>
        <begin position="256"/>
        <end position="315"/>
    </location>
</feature>
<dbReference type="PANTHER" id="PTHR24323">
    <property type="entry name" value="CEH-10 HOMEODOMAIN-CONTAINING HOMOLOG"/>
    <property type="match status" value="1"/>
</dbReference>
<dbReference type="GO" id="GO:0000976">
    <property type="term" value="F:transcription cis-regulatory region binding"/>
    <property type="evidence" value="ECO:0007669"/>
    <property type="project" value="TreeGrafter"/>
</dbReference>
<keyword evidence="2 5" id="KW-0238">DNA-binding</keyword>
<evidence type="ECO:0000256" key="1">
    <source>
        <dbReference type="ARBA" id="ARBA00004123"/>
    </source>
</evidence>
<feature type="compositionally biased region" description="Pro residues" evidence="7">
    <location>
        <begin position="27"/>
        <end position="36"/>
    </location>
</feature>
<dbReference type="AlphaFoldDB" id="A0A9P1IZK5"/>
<feature type="region of interest" description="Disordered" evidence="7">
    <location>
        <begin position="1"/>
        <end position="36"/>
    </location>
</feature>
<dbReference type="PANTHER" id="PTHR24323:SF7">
    <property type="entry name" value="HOMEOBOX DOMAIN-CONTAINING PROTEIN"/>
    <property type="match status" value="1"/>
</dbReference>
<feature type="domain" description="Homeobox" evidence="8">
    <location>
        <begin position="254"/>
        <end position="314"/>
    </location>
</feature>
<dbReference type="Pfam" id="PF00046">
    <property type="entry name" value="Homeodomain"/>
    <property type="match status" value="1"/>
</dbReference>
<dbReference type="PROSITE" id="PS00027">
    <property type="entry name" value="HOMEOBOX_1"/>
    <property type="match status" value="1"/>
</dbReference>
<proteinExistence type="predicted"/>
<organism evidence="9 10">
    <name type="scientific">Caenorhabditis angaria</name>
    <dbReference type="NCBI Taxonomy" id="860376"/>
    <lineage>
        <taxon>Eukaryota</taxon>
        <taxon>Metazoa</taxon>
        <taxon>Ecdysozoa</taxon>
        <taxon>Nematoda</taxon>
        <taxon>Chromadorea</taxon>
        <taxon>Rhabditida</taxon>
        <taxon>Rhabditina</taxon>
        <taxon>Rhabditomorpha</taxon>
        <taxon>Rhabditoidea</taxon>
        <taxon>Rhabditidae</taxon>
        <taxon>Peloderinae</taxon>
        <taxon>Caenorhabditis</taxon>
    </lineage>
</organism>
<reference evidence="9" key="1">
    <citation type="submission" date="2022-11" db="EMBL/GenBank/DDBJ databases">
        <authorList>
            <person name="Kikuchi T."/>
        </authorList>
    </citation>
    <scope>NUCLEOTIDE SEQUENCE</scope>
    <source>
        <strain evidence="9">PS1010</strain>
    </source>
</reference>
<gene>
    <name evidence="9" type="ORF">CAMP_LOCUS16586</name>
</gene>
<evidence type="ECO:0000256" key="5">
    <source>
        <dbReference type="PROSITE-ProRule" id="PRU00108"/>
    </source>
</evidence>
<keyword evidence="10" id="KW-1185">Reference proteome</keyword>
<dbReference type="SMART" id="SM00389">
    <property type="entry name" value="HOX"/>
    <property type="match status" value="1"/>
</dbReference>
<evidence type="ECO:0000256" key="3">
    <source>
        <dbReference type="ARBA" id="ARBA00023155"/>
    </source>
</evidence>
<feature type="region of interest" description="Disordered" evidence="7">
    <location>
        <begin position="86"/>
        <end position="118"/>
    </location>
</feature>